<evidence type="ECO:0000259" key="6">
    <source>
        <dbReference type="Pfam" id="PF08281"/>
    </source>
</evidence>
<evidence type="ECO:0000256" key="3">
    <source>
        <dbReference type="ARBA" id="ARBA00023082"/>
    </source>
</evidence>
<dbReference type="NCBIfam" id="TIGR02937">
    <property type="entry name" value="sigma70-ECF"/>
    <property type="match status" value="1"/>
</dbReference>
<gene>
    <name evidence="7" type="ORF">GCM10009759_79630</name>
</gene>
<keyword evidence="3" id="KW-0731">Sigma factor</keyword>
<keyword evidence="8" id="KW-1185">Reference proteome</keyword>
<dbReference type="SUPFAM" id="SSF88946">
    <property type="entry name" value="Sigma2 domain of RNA polymerase sigma factors"/>
    <property type="match status" value="1"/>
</dbReference>
<evidence type="ECO:0000256" key="1">
    <source>
        <dbReference type="ARBA" id="ARBA00010641"/>
    </source>
</evidence>
<dbReference type="Proteomes" id="UP001500897">
    <property type="component" value="Unassembled WGS sequence"/>
</dbReference>
<dbReference type="Pfam" id="PF08281">
    <property type="entry name" value="Sigma70_r4_2"/>
    <property type="match status" value="1"/>
</dbReference>
<evidence type="ECO:0000256" key="2">
    <source>
        <dbReference type="ARBA" id="ARBA00023015"/>
    </source>
</evidence>
<dbReference type="InterPro" id="IPR013249">
    <property type="entry name" value="RNA_pol_sigma70_r4_t2"/>
</dbReference>
<dbReference type="Gene3D" id="1.10.10.10">
    <property type="entry name" value="Winged helix-like DNA-binding domain superfamily/Winged helix DNA-binding domain"/>
    <property type="match status" value="1"/>
</dbReference>
<dbReference type="InterPro" id="IPR014284">
    <property type="entry name" value="RNA_pol_sigma-70_dom"/>
</dbReference>
<evidence type="ECO:0000313" key="7">
    <source>
        <dbReference type="EMBL" id="GAA2127204.1"/>
    </source>
</evidence>
<reference evidence="8" key="1">
    <citation type="journal article" date="2019" name="Int. J. Syst. Evol. Microbiol.">
        <title>The Global Catalogue of Microorganisms (GCM) 10K type strain sequencing project: providing services to taxonomists for standard genome sequencing and annotation.</title>
        <authorList>
            <consortium name="The Broad Institute Genomics Platform"/>
            <consortium name="The Broad Institute Genome Sequencing Center for Infectious Disease"/>
            <person name="Wu L."/>
            <person name="Ma J."/>
        </authorList>
    </citation>
    <scope>NUCLEOTIDE SEQUENCE [LARGE SCALE GENOMIC DNA]</scope>
    <source>
        <strain evidence="8">JCM 14559</strain>
    </source>
</reference>
<evidence type="ECO:0000256" key="4">
    <source>
        <dbReference type="ARBA" id="ARBA00023163"/>
    </source>
</evidence>
<dbReference type="PANTHER" id="PTHR43133:SF25">
    <property type="entry name" value="RNA POLYMERASE SIGMA FACTOR RFAY-RELATED"/>
    <property type="match status" value="1"/>
</dbReference>
<dbReference type="RefSeq" id="WP_344559683.1">
    <property type="nucleotide sequence ID" value="NZ_BAAANS010000138.1"/>
</dbReference>
<dbReference type="Gene3D" id="1.10.1740.10">
    <property type="match status" value="1"/>
</dbReference>
<comment type="similarity">
    <text evidence="1">Belongs to the sigma-70 factor family. ECF subfamily.</text>
</comment>
<evidence type="ECO:0000259" key="5">
    <source>
        <dbReference type="Pfam" id="PF04542"/>
    </source>
</evidence>
<dbReference type="PANTHER" id="PTHR43133">
    <property type="entry name" value="RNA POLYMERASE ECF-TYPE SIGMA FACTO"/>
    <property type="match status" value="1"/>
</dbReference>
<proteinExistence type="inferred from homology"/>
<sequence length="180" mass="20038">MGAAEEFSALYGEHHTAVLRYVYRRAGADSADDLAAEVFVVAWRRWSQVPAEPLPWLYEVARKVVANHVRGRERSEKLAVRWETEDVLPVCDIAEHVAARDSVHAAWTRLGERDREVLALIAWEGLGVRQAAQVLGCSPATFSVQLFRARRRLRVALADPAPFDVDPVNPIAMEVGRASG</sequence>
<feature type="domain" description="RNA polymerase sigma factor 70 region 4 type 2" evidence="6">
    <location>
        <begin position="102"/>
        <end position="153"/>
    </location>
</feature>
<protein>
    <submittedName>
        <fullName evidence="7">RNA polymerase sigma factor</fullName>
    </submittedName>
</protein>
<comment type="caution">
    <text evidence="7">The sequence shown here is derived from an EMBL/GenBank/DDBJ whole genome shotgun (WGS) entry which is preliminary data.</text>
</comment>
<dbReference type="InterPro" id="IPR013324">
    <property type="entry name" value="RNA_pol_sigma_r3/r4-like"/>
</dbReference>
<dbReference type="SUPFAM" id="SSF88659">
    <property type="entry name" value="Sigma3 and sigma4 domains of RNA polymerase sigma factors"/>
    <property type="match status" value="1"/>
</dbReference>
<name>A0ABP5K631_9ACTN</name>
<dbReference type="Pfam" id="PF04542">
    <property type="entry name" value="Sigma70_r2"/>
    <property type="match status" value="1"/>
</dbReference>
<feature type="domain" description="RNA polymerase sigma-70 region 2" evidence="5">
    <location>
        <begin position="10"/>
        <end position="74"/>
    </location>
</feature>
<organism evidence="7 8">
    <name type="scientific">Kitasatospora saccharophila</name>
    <dbReference type="NCBI Taxonomy" id="407973"/>
    <lineage>
        <taxon>Bacteria</taxon>
        <taxon>Bacillati</taxon>
        <taxon>Actinomycetota</taxon>
        <taxon>Actinomycetes</taxon>
        <taxon>Kitasatosporales</taxon>
        <taxon>Streptomycetaceae</taxon>
        <taxon>Kitasatospora</taxon>
    </lineage>
</organism>
<dbReference type="EMBL" id="BAAANS010000138">
    <property type="protein sequence ID" value="GAA2127204.1"/>
    <property type="molecule type" value="Genomic_DNA"/>
</dbReference>
<dbReference type="InterPro" id="IPR013325">
    <property type="entry name" value="RNA_pol_sigma_r2"/>
</dbReference>
<dbReference type="InterPro" id="IPR007627">
    <property type="entry name" value="RNA_pol_sigma70_r2"/>
</dbReference>
<dbReference type="InterPro" id="IPR036388">
    <property type="entry name" value="WH-like_DNA-bd_sf"/>
</dbReference>
<accession>A0ABP5K631</accession>
<keyword evidence="2" id="KW-0805">Transcription regulation</keyword>
<keyword evidence="4" id="KW-0804">Transcription</keyword>
<dbReference type="InterPro" id="IPR039425">
    <property type="entry name" value="RNA_pol_sigma-70-like"/>
</dbReference>
<evidence type="ECO:0000313" key="8">
    <source>
        <dbReference type="Proteomes" id="UP001500897"/>
    </source>
</evidence>